<feature type="region of interest" description="Disordered" evidence="1">
    <location>
        <begin position="1"/>
        <end position="31"/>
    </location>
</feature>
<dbReference type="AlphaFoldDB" id="A0AAV6I856"/>
<evidence type="ECO:0000313" key="3">
    <source>
        <dbReference type="Proteomes" id="UP000823749"/>
    </source>
</evidence>
<comment type="caution">
    <text evidence="2">The sequence shown here is derived from an EMBL/GenBank/DDBJ whole genome shotgun (WGS) entry which is preliminary data.</text>
</comment>
<dbReference type="Proteomes" id="UP000823749">
    <property type="component" value="Chromosome 11"/>
</dbReference>
<organism evidence="2 3">
    <name type="scientific">Rhododendron griersonianum</name>
    <dbReference type="NCBI Taxonomy" id="479676"/>
    <lineage>
        <taxon>Eukaryota</taxon>
        <taxon>Viridiplantae</taxon>
        <taxon>Streptophyta</taxon>
        <taxon>Embryophyta</taxon>
        <taxon>Tracheophyta</taxon>
        <taxon>Spermatophyta</taxon>
        <taxon>Magnoliopsida</taxon>
        <taxon>eudicotyledons</taxon>
        <taxon>Gunneridae</taxon>
        <taxon>Pentapetalae</taxon>
        <taxon>asterids</taxon>
        <taxon>Ericales</taxon>
        <taxon>Ericaceae</taxon>
        <taxon>Ericoideae</taxon>
        <taxon>Rhodoreae</taxon>
        <taxon>Rhododendron</taxon>
    </lineage>
</organism>
<keyword evidence="3" id="KW-1185">Reference proteome</keyword>
<evidence type="ECO:0000256" key="1">
    <source>
        <dbReference type="SAM" id="MobiDB-lite"/>
    </source>
</evidence>
<evidence type="ECO:0000313" key="2">
    <source>
        <dbReference type="EMBL" id="KAG5524020.1"/>
    </source>
</evidence>
<dbReference type="EMBL" id="JACTNZ010000011">
    <property type="protein sequence ID" value="KAG5524020.1"/>
    <property type="molecule type" value="Genomic_DNA"/>
</dbReference>
<proteinExistence type="predicted"/>
<protein>
    <submittedName>
        <fullName evidence="2">Uncharacterized protein</fullName>
    </submittedName>
</protein>
<accession>A0AAV6I856</accession>
<reference evidence="2" key="1">
    <citation type="submission" date="2020-08" db="EMBL/GenBank/DDBJ databases">
        <title>Plant Genome Project.</title>
        <authorList>
            <person name="Zhang R.-G."/>
        </authorList>
    </citation>
    <scope>NUCLEOTIDE SEQUENCE</scope>
    <source>
        <strain evidence="2">WSP0</strain>
        <tissue evidence="2">Leaf</tissue>
    </source>
</reference>
<name>A0AAV6I856_9ERIC</name>
<gene>
    <name evidence="2" type="ORF">RHGRI_030879</name>
</gene>
<sequence>MPRKRNAGDSAGTVGEDEDDSLVLRDGHDRMPRKRNAGKAIVWKEQIWVRQGEGFLVEQDDGGGNLRGKD</sequence>